<reference evidence="2 3" key="1">
    <citation type="journal article" date="2016" name="Environ. Microbiol.">
        <title>New Methyloceanibacter diversity from North Sea sediments includes methanotroph containing solely the soluble methane monooxygenase.</title>
        <authorList>
            <person name="Vekeman B."/>
            <person name="Kerckhof F.M."/>
            <person name="Cremers G."/>
            <person name="de Vos P."/>
            <person name="Vandamme P."/>
            <person name="Boon N."/>
            <person name="Op den Camp H.J."/>
            <person name="Heylen K."/>
        </authorList>
    </citation>
    <scope>NUCLEOTIDE SEQUENCE [LARGE SCALE GENOMIC DNA]</scope>
    <source>
        <strain evidence="2 3">R-67176</strain>
    </source>
</reference>
<feature type="domain" description="CHAD" evidence="1">
    <location>
        <begin position="11"/>
        <end position="67"/>
    </location>
</feature>
<dbReference type="Proteomes" id="UP000094172">
    <property type="component" value="Unassembled WGS sequence"/>
</dbReference>
<evidence type="ECO:0000313" key="2">
    <source>
        <dbReference type="EMBL" id="ODR95132.1"/>
    </source>
</evidence>
<dbReference type="InterPro" id="IPR038186">
    <property type="entry name" value="CHAD_dom_sf"/>
</dbReference>
<dbReference type="Gene3D" id="1.40.20.10">
    <property type="entry name" value="CHAD domain"/>
    <property type="match status" value="1"/>
</dbReference>
<keyword evidence="3" id="KW-1185">Reference proteome</keyword>
<protein>
    <recommendedName>
        <fullName evidence="1">CHAD domain-containing protein</fullName>
    </recommendedName>
</protein>
<accession>A0A1E3VNR6</accession>
<dbReference type="STRING" id="1774970.AUC70_05285"/>
<name>A0A1E3VNR6_9HYPH</name>
<proteinExistence type="predicted"/>
<organism evidence="2 3">
    <name type="scientific">Methyloceanibacter stevinii</name>
    <dbReference type="NCBI Taxonomy" id="1774970"/>
    <lineage>
        <taxon>Bacteria</taxon>
        <taxon>Pseudomonadati</taxon>
        <taxon>Pseudomonadota</taxon>
        <taxon>Alphaproteobacteria</taxon>
        <taxon>Hyphomicrobiales</taxon>
        <taxon>Hyphomicrobiaceae</taxon>
        <taxon>Methyloceanibacter</taxon>
    </lineage>
</organism>
<dbReference type="EMBL" id="LPWE01000011">
    <property type="protein sequence ID" value="ODR95132.1"/>
    <property type="molecule type" value="Genomic_DNA"/>
</dbReference>
<comment type="caution">
    <text evidence="2">The sequence shown here is derived from an EMBL/GenBank/DDBJ whole genome shotgun (WGS) entry which is preliminary data.</text>
</comment>
<sequence>MVKKGKGLPKLSVAERHRVRIHAKRMRYGSEFFSATFPGKRQAKRCRKSLAALELLQDSLGTLNDIANRQTIFNIGGAGHESGTMPMPKVDPGEEKALMKTAKHAYARFATSNPFGRPRRITPQAERRVAGGRVILHITAHPARMIFELAFCCVERIANREIDILVGMVERFRPIHDKVLSGDADVDVNAVELSLVVMSVRGFDHDRAADNPVVEPAELGGLFADSRFDCLRGIHIAEADIQGKFHKAPPYCVSILQTMSPILLPNVEKRRASCLR</sequence>
<gene>
    <name evidence="2" type="ORF">AUC70_05285</name>
</gene>
<dbReference type="Pfam" id="PF05235">
    <property type="entry name" value="CHAD"/>
    <property type="match status" value="1"/>
</dbReference>
<evidence type="ECO:0000313" key="3">
    <source>
        <dbReference type="Proteomes" id="UP000094172"/>
    </source>
</evidence>
<dbReference type="InterPro" id="IPR007899">
    <property type="entry name" value="CHAD_dom"/>
</dbReference>
<dbReference type="AlphaFoldDB" id="A0A1E3VNR6"/>
<evidence type="ECO:0000259" key="1">
    <source>
        <dbReference type="Pfam" id="PF05235"/>
    </source>
</evidence>